<reference evidence="3" key="1">
    <citation type="submission" date="2021-01" db="EMBL/GenBank/DDBJ databases">
        <title>Whole genome shotgun sequence of Actinoplanes cyaneus NBRC 14990.</title>
        <authorList>
            <person name="Komaki H."/>
            <person name="Tamura T."/>
        </authorList>
    </citation>
    <scope>NUCLEOTIDE SEQUENCE</scope>
    <source>
        <strain evidence="3">NBRC 14990</strain>
    </source>
</reference>
<evidence type="ECO:0000313" key="3">
    <source>
        <dbReference type="EMBL" id="GID70109.1"/>
    </source>
</evidence>
<sequence>MRKHRLLAAAVTMLCLAACSGTDGKPATGTDPKPASWPQPVGGRLTPQMCDLLTPDDFAASGVTALNWEDRKASESPEPSSLSCHALGGHWLSLALQPDPESAHLSYQQNLADHRRRVKNSQLQENGVPDADESWFDVSDIDGHDLWVRRGALLVGLNIGFLHDDQDFDARKAAATLVSTLLQRIPEVGKNATGKPHELVLRADSKDVKTARVQYTDPITGEVKEEDVSLPWEYRAKFPWFGSRGVRIVFSVYNLTPKLPPPAVTCSTVVDGAQVATRTSTLTGADCAHNHKDGA</sequence>
<feature type="chain" id="PRO_5038454058" evidence="2">
    <location>
        <begin position="21"/>
        <end position="295"/>
    </location>
</feature>
<evidence type="ECO:0000256" key="1">
    <source>
        <dbReference type="SAM" id="MobiDB-lite"/>
    </source>
</evidence>
<protein>
    <submittedName>
        <fullName evidence="3">Uncharacterized protein</fullName>
    </submittedName>
</protein>
<name>A0A919IQ42_9ACTN</name>
<evidence type="ECO:0000256" key="2">
    <source>
        <dbReference type="SAM" id="SignalP"/>
    </source>
</evidence>
<accession>A0A919IQ42</accession>
<dbReference type="EMBL" id="BOMH01000071">
    <property type="protein sequence ID" value="GID70109.1"/>
    <property type="molecule type" value="Genomic_DNA"/>
</dbReference>
<evidence type="ECO:0000313" key="4">
    <source>
        <dbReference type="Proteomes" id="UP000619479"/>
    </source>
</evidence>
<proteinExistence type="predicted"/>
<keyword evidence="4" id="KW-1185">Reference proteome</keyword>
<organism evidence="3 4">
    <name type="scientific">Actinoplanes cyaneus</name>
    <dbReference type="NCBI Taxonomy" id="52696"/>
    <lineage>
        <taxon>Bacteria</taxon>
        <taxon>Bacillati</taxon>
        <taxon>Actinomycetota</taxon>
        <taxon>Actinomycetes</taxon>
        <taxon>Micromonosporales</taxon>
        <taxon>Micromonosporaceae</taxon>
        <taxon>Actinoplanes</taxon>
    </lineage>
</organism>
<dbReference type="RefSeq" id="WP_203753462.1">
    <property type="nucleotide sequence ID" value="NZ_BAAAUC010000032.1"/>
</dbReference>
<feature type="signal peptide" evidence="2">
    <location>
        <begin position="1"/>
        <end position="20"/>
    </location>
</feature>
<gene>
    <name evidence="3" type="ORF">Acy02nite_79900</name>
</gene>
<dbReference type="AlphaFoldDB" id="A0A919IQ42"/>
<dbReference type="InterPro" id="IPR038468">
    <property type="entry name" value="MmpS_C"/>
</dbReference>
<keyword evidence="2" id="KW-0732">Signal</keyword>
<comment type="caution">
    <text evidence="3">The sequence shown here is derived from an EMBL/GenBank/DDBJ whole genome shotgun (WGS) entry which is preliminary data.</text>
</comment>
<feature type="region of interest" description="Disordered" evidence="1">
    <location>
        <begin position="24"/>
        <end position="44"/>
    </location>
</feature>
<dbReference type="Gene3D" id="2.60.40.2880">
    <property type="entry name" value="MmpS1-5, C-terminal soluble domain"/>
    <property type="match status" value="1"/>
</dbReference>
<dbReference type="Proteomes" id="UP000619479">
    <property type="component" value="Unassembled WGS sequence"/>
</dbReference>